<dbReference type="OrthoDB" id="9786766at2"/>
<accession>A0A4V3F6X7</accession>
<sequence length="744" mass="82934">MPSSRALLCRAALLLLALAPVARAAVDGSLDEPEWAGAQILSDFLTTEPNTQATPEYLTEARIWTDAEGIHIGFINEHPALVPRQKPQTLRDQQADADSVTVLLDFEGNGKVAYEFTVSLGNSIEDAIVSDPGRFNQDWDGAWLHAVAEEPHRWTAELLIPWSVAPMAPAAEGQRKLGIFVSRQMRHAGRRWSYPAYDLERPTLVADLAPLTLQDFAASAFDLYPYVAASRDLVDDSNDARIGMDLFWKPDGLHQVSATLNPDFGQVESDDLVVNLTAIETFFSEKRPFFTENQALFDIRAPTKDLLVNTRRIGGAPDAGDAGASDILGALKYTGTTGAWDYGLFGATEDDTGDVQGRDYAVGRLRRRFEGGSFGWLGDFVNRPTLDRESQVQSVDADWSPRAGLSWRGQFIFSQARESGETVADTGGWLRFDYAPGGAWSHAISFTHYGDQFDTNDLGYLARNDLNRLDIDSSHSKYDFAPGSRLDVRTLGVLLKPARNDHGKALASNLETYIYWRLRDTSEFELAYTPTSRGVDDRITRGNNPVQLGWHHGVRVTHISRLMGRLRVTTIGRYRQEGVRGDNRSLYVAPTWYFTDRVNAEFEVLILANDAWLLWDGGNTVSDYATQWREGSMSLGAFIGSRHELRVKFQWAGIRADSTRSYEAQPGGKLVRDQDLTDDFTLSTLGIQVRYRYSLGPLSDLYAVYGRGGDIFREDDSGSFGGLLDDSLRERSAEQLLVKLRLHF</sequence>
<dbReference type="InterPro" id="IPR045670">
    <property type="entry name" value="DUF5916"/>
</dbReference>
<feature type="signal peptide" evidence="1">
    <location>
        <begin position="1"/>
        <end position="24"/>
    </location>
</feature>
<feature type="chain" id="PRO_5020331362" description="DUF5916 domain-containing protein" evidence="1">
    <location>
        <begin position="25"/>
        <end position="744"/>
    </location>
</feature>
<evidence type="ECO:0000313" key="3">
    <source>
        <dbReference type="EMBL" id="TDU30986.1"/>
    </source>
</evidence>
<dbReference type="Gene3D" id="2.60.40.1190">
    <property type="match status" value="1"/>
</dbReference>
<gene>
    <name evidence="3" type="ORF">DFR24_0344</name>
</gene>
<protein>
    <recommendedName>
        <fullName evidence="2">DUF5916 domain-containing protein</fullName>
    </recommendedName>
</protein>
<keyword evidence="4" id="KW-1185">Reference proteome</keyword>
<evidence type="ECO:0000259" key="2">
    <source>
        <dbReference type="Pfam" id="PF19313"/>
    </source>
</evidence>
<dbReference type="RefSeq" id="WP_136249398.1">
    <property type="nucleotide sequence ID" value="NZ_MWIN01000022.1"/>
</dbReference>
<evidence type="ECO:0000256" key="1">
    <source>
        <dbReference type="SAM" id="SignalP"/>
    </source>
</evidence>
<dbReference type="Proteomes" id="UP000295341">
    <property type="component" value="Unassembled WGS sequence"/>
</dbReference>
<feature type="domain" description="DUF5916" evidence="2">
    <location>
        <begin position="223"/>
        <end position="319"/>
    </location>
</feature>
<organism evidence="3 4">
    <name type="scientific">Panacagrimonas perspica</name>
    <dbReference type="NCBI Taxonomy" id="381431"/>
    <lineage>
        <taxon>Bacteria</taxon>
        <taxon>Pseudomonadati</taxon>
        <taxon>Pseudomonadota</taxon>
        <taxon>Gammaproteobacteria</taxon>
        <taxon>Nevskiales</taxon>
        <taxon>Nevskiaceae</taxon>
        <taxon>Panacagrimonas</taxon>
    </lineage>
</organism>
<dbReference type="SUPFAM" id="SSF49344">
    <property type="entry name" value="CBD9-like"/>
    <property type="match status" value="1"/>
</dbReference>
<reference evidence="3 4" key="1">
    <citation type="submission" date="2019-03" db="EMBL/GenBank/DDBJ databases">
        <title>Genomic Encyclopedia of Type Strains, Phase IV (KMG-IV): sequencing the most valuable type-strain genomes for metagenomic binning, comparative biology and taxonomic classification.</title>
        <authorList>
            <person name="Goeker M."/>
        </authorList>
    </citation>
    <scope>NUCLEOTIDE SEQUENCE [LARGE SCALE GENOMIC DNA]</scope>
    <source>
        <strain evidence="3 4">DSM 26377</strain>
    </source>
</reference>
<evidence type="ECO:0000313" key="4">
    <source>
        <dbReference type="Proteomes" id="UP000295341"/>
    </source>
</evidence>
<name>A0A4V3F6X7_9GAMM</name>
<proteinExistence type="predicted"/>
<dbReference type="Pfam" id="PF19313">
    <property type="entry name" value="DUF5916"/>
    <property type="match status" value="1"/>
</dbReference>
<comment type="caution">
    <text evidence="3">The sequence shown here is derived from an EMBL/GenBank/DDBJ whole genome shotgun (WGS) entry which is preliminary data.</text>
</comment>
<keyword evidence="1" id="KW-0732">Signal</keyword>
<dbReference type="EMBL" id="SOBT01000008">
    <property type="protein sequence ID" value="TDU30986.1"/>
    <property type="molecule type" value="Genomic_DNA"/>
</dbReference>
<dbReference type="AlphaFoldDB" id="A0A4V3F6X7"/>